<dbReference type="Proteomes" id="UP000294321">
    <property type="component" value="Chromosome"/>
</dbReference>
<evidence type="ECO:0008006" key="4">
    <source>
        <dbReference type="Google" id="ProtNLM"/>
    </source>
</evidence>
<sequence>MLIDVSIVILVSVLYYLTCSLSRILNLIGGVLLVYLLCWAVGVNVAHEALVSEIEFVVIVIVINVWMAIHSHNLIDESKTSRMSKFHHHHSNHVYATRNRLNNFHLKGISDHFKATPEVYLQTIKTQLDKINKYVSQHSDYNQFNQLIKSLQVIQAEIDDINYHLDLPMQVNFPHGLKRLIHQYYIILHEYHVEEKARNQEMIIADVFSHGAKNPAKKNVFLHVNLRFPYQRLIHDRITHQIDLLVINSKGVFAFTLLDNVANPLIVNRNDEIASGDIKSKRYHNLQSVINLKNELNVNYDAVEDLIPHHINVIPRVGVICTDPKVTIQLKDPKFKMIKPQQIDSLMAKLPEVLTPGQVHDVANAFRDCFTRSKKYEWHVFDTRTQSIISSLLWYQDQVKSLDHKLIGY</sequence>
<organism evidence="2 3">
    <name type="scientific">Acetilactobacillus jinshanensis</name>
    <dbReference type="NCBI Taxonomy" id="1720083"/>
    <lineage>
        <taxon>Bacteria</taxon>
        <taxon>Bacillati</taxon>
        <taxon>Bacillota</taxon>
        <taxon>Bacilli</taxon>
        <taxon>Lactobacillales</taxon>
        <taxon>Lactobacillaceae</taxon>
        <taxon>Acetilactobacillus</taxon>
    </lineage>
</organism>
<accession>A0A4P6ZL35</accession>
<dbReference type="EMBL" id="CP034726">
    <property type="protein sequence ID" value="QBP18535.1"/>
    <property type="molecule type" value="Genomic_DNA"/>
</dbReference>
<keyword evidence="1" id="KW-0812">Transmembrane</keyword>
<feature type="transmembrane region" description="Helical" evidence="1">
    <location>
        <begin position="56"/>
        <end position="75"/>
    </location>
</feature>
<name>A0A4P6ZL35_9LACO</name>
<reference evidence="3" key="1">
    <citation type="submission" date="2018-12" db="EMBL/GenBank/DDBJ databases">
        <title>A new species of lactobacillus.</title>
        <authorList>
            <person name="Jian Y."/>
            <person name="Xin L."/>
            <person name="Hong Z.J."/>
            <person name="Ming L.Z."/>
            <person name="Hong X.Z."/>
        </authorList>
    </citation>
    <scope>NUCLEOTIDE SEQUENCE [LARGE SCALE GENOMIC DNA]</scope>
    <source>
        <strain evidence="3">HSLZ-75</strain>
    </source>
</reference>
<dbReference type="RefSeq" id="WP_133442094.1">
    <property type="nucleotide sequence ID" value="NZ_CP034726.1"/>
</dbReference>
<evidence type="ECO:0000313" key="2">
    <source>
        <dbReference type="EMBL" id="QBP18535.1"/>
    </source>
</evidence>
<keyword evidence="1" id="KW-0472">Membrane</keyword>
<keyword evidence="3" id="KW-1185">Reference proteome</keyword>
<dbReference type="AlphaFoldDB" id="A0A4P6ZL35"/>
<protein>
    <recommendedName>
        <fullName evidence="4">NERD domain-containing protein</fullName>
    </recommendedName>
</protein>
<evidence type="ECO:0000256" key="1">
    <source>
        <dbReference type="SAM" id="Phobius"/>
    </source>
</evidence>
<evidence type="ECO:0000313" key="3">
    <source>
        <dbReference type="Proteomes" id="UP000294321"/>
    </source>
</evidence>
<keyword evidence="1" id="KW-1133">Transmembrane helix</keyword>
<gene>
    <name evidence="2" type="ORF">ELX58_05185</name>
</gene>
<dbReference type="KEGG" id="lji:ELX58_05185"/>
<feature type="transmembrane region" description="Helical" evidence="1">
    <location>
        <begin position="32"/>
        <end position="50"/>
    </location>
</feature>
<proteinExistence type="predicted"/>